<dbReference type="SMART" id="SM00225">
    <property type="entry name" value="BTB"/>
    <property type="match status" value="1"/>
</dbReference>
<dbReference type="InterPro" id="IPR011333">
    <property type="entry name" value="SKP1/BTB/POZ_sf"/>
</dbReference>
<evidence type="ECO:0000313" key="5">
    <source>
        <dbReference type="RefSeq" id="XP_013793574.2"/>
    </source>
</evidence>
<name>A0ABM1C3M7_LIMPO</name>
<keyword evidence="4" id="KW-1185">Reference proteome</keyword>
<dbReference type="CDD" id="cd18315">
    <property type="entry name" value="BTB_POZ_BAB-like"/>
    <property type="match status" value="1"/>
</dbReference>
<dbReference type="InterPro" id="IPR000210">
    <property type="entry name" value="BTB/POZ_dom"/>
</dbReference>
<accession>A0ABM1C3M7</accession>
<dbReference type="PANTHER" id="PTHR23110">
    <property type="entry name" value="BTB DOMAIN TRANSCRIPTION FACTOR"/>
    <property type="match status" value="1"/>
</dbReference>
<dbReference type="PROSITE" id="PS50097">
    <property type="entry name" value="BTB"/>
    <property type="match status" value="1"/>
</dbReference>
<keyword evidence="1" id="KW-0539">Nucleus</keyword>
<feature type="compositionally biased region" description="Low complexity" evidence="2">
    <location>
        <begin position="156"/>
        <end position="165"/>
    </location>
</feature>
<reference evidence="5" key="1">
    <citation type="submission" date="2025-08" db="UniProtKB">
        <authorList>
            <consortium name="RefSeq"/>
        </authorList>
    </citation>
    <scope>IDENTIFICATION</scope>
    <source>
        <tissue evidence="5">Muscle</tissue>
    </source>
</reference>
<sequence>MGSQQFCLKWNNHHSNLIGVFEKLLAQESFVDVTLTCEGKKLKAHRIVLSACSPFFESLFDENPCKHPIIVLRDMKFCELKAIVDFMYHGETSVCQEQLSILLNTAKFLQVRGLAEMSGPSTHQSDDKTTAETSNTTTSRHKRSVGDQEELKMKQSSSFSSNNNSEVLVNPYRLPHKEITRSSIDKSPRRETLGVPVEELDRTFTLQPTDDVSQPTDDVSQPTDFLEQSLVIRNVSSKFVTQDQQYCFTK</sequence>
<proteinExistence type="predicted"/>
<gene>
    <name evidence="5" type="primary">LOC106477574</name>
</gene>
<evidence type="ECO:0000256" key="2">
    <source>
        <dbReference type="SAM" id="MobiDB-lite"/>
    </source>
</evidence>
<dbReference type="InterPro" id="IPR051095">
    <property type="entry name" value="Dros_DevTransReg"/>
</dbReference>
<feature type="domain" description="BTB" evidence="3">
    <location>
        <begin position="31"/>
        <end position="96"/>
    </location>
</feature>
<dbReference type="GeneID" id="106477574"/>
<dbReference type="Pfam" id="PF00651">
    <property type="entry name" value="BTB"/>
    <property type="match status" value="1"/>
</dbReference>
<evidence type="ECO:0000259" key="3">
    <source>
        <dbReference type="PROSITE" id="PS50097"/>
    </source>
</evidence>
<dbReference type="SUPFAM" id="SSF54695">
    <property type="entry name" value="POZ domain"/>
    <property type="match status" value="1"/>
</dbReference>
<dbReference type="Proteomes" id="UP000694941">
    <property type="component" value="Unplaced"/>
</dbReference>
<evidence type="ECO:0000256" key="1">
    <source>
        <dbReference type="ARBA" id="ARBA00023242"/>
    </source>
</evidence>
<dbReference type="RefSeq" id="XP_013793574.2">
    <property type="nucleotide sequence ID" value="XM_013938120.2"/>
</dbReference>
<dbReference type="PANTHER" id="PTHR23110:SF109">
    <property type="entry name" value="FI07618P-RELATED"/>
    <property type="match status" value="1"/>
</dbReference>
<organism evidence="4 5">
    <name type="scientific">Limulus polyphemus</name>
    <name type="common">Atlantic horseshoe crab</name>
    <dbReference type="NCBI Taxonomy" id="6850"/>
    <lineage>
        <taxon>Eukaryota</taxon>
        <taxon>Metazoa</taxon>
        <taxon>Ecdysozoa</taxon>
        <taxon>Arthropoda</taxon>
        <taxon>Chelicerata</taxon>
        <taxon>Merostomata</taxon>
        <taxon>Xiphosura</taxon>
        <taxon>Limulidae</taxon>
        <taxon>Limulus</taxon>
    </lineage>
</organism>
<evidence type="ECO:0000313" key="4">
    <source>
        <dbReference type="Proteomes" id="UP000694941"/>
    </source>
</evidence>
<protein>
    <submittedName>
        <fullName evidence="5">Protein bric-a-brac 2-like</fullName>
    </submittedName>
</protein>
<feature type="region of interest" description="Disordered" evidence="2">
    <location>
        <begin position="117"/>
        <end position="166"/>
    </location>
</feature>
<dbReference type="Gene3D" id="3.30.710.10">
    <property type="entry name" value="Potassium Channel Kv1.1, Chain A"/>
    <property type="match status" value="1"/>
</dbReference>
<feature type="compositionally biased region" description="Basic and acidic residues" evidence="2">
    <location>
        <begin position="144"/>
        <end position="153"/>
    </location>
</feature>